<dbReference type="AlphaFoldDB" id="A0A1G2DBR5"/>
<protein>
    <submittedName>
        <fullName evidence="1">Uncharacterized protein</fullName>
    </submittedName>
</protein>
<comment type="caution">
    <text evidence="1">The sequence shown here is derived from an EMBL/GenBank/DDBJ whole genome shotgun (WGS) entry which is preliminary data.</text>
</comment>
<evidence type="ECO:0000313" key="1">
    <source>
        <dbReference type="EMBL" id="OGZ11065.1"/>
    </source>
</evidence>
<evidence type="ECO:0000313" key="2">
    <source>
        <dbReference type="Proteomes" id="UP000178636"/>
    </source>
</evidence>
<name>A0A1G2DBR5_9BACT</name>
<organism evidence="1 2">
    <name type="scientific">Candidatus Lloydbacteria bacterium RIFCSPHIGHO2_02_FULL_54_17</name>
    <dbReference type="NCBI Taxonomy" id="1798664"/>
    <lineage>
        <taxon>Bacteria</taxon>
        <taxon>Candidatus Lloydiibacteriota</taxon>
    </lineage>
</organism>
<gene>
    <name evidence="1" type="ORF">A3C93_01690</name>
</gene>
<reference evidence="1 2" key="1">
    <citation type="journal article" date="2016" name="Nat. Commun.">
        <title>Thousands of microbial genomes shed light on interconnected biogeochemical processes in an aquifer system.</title>
        <authorList>
            <person name="Anantharaman K."/>
            <person name="Brown C.T."/>
            <person name="Hug L.A."/>
            <person name="Sharon I."/>
            <person name="Castelle C.J."/>
            <person name="Probst A.J."/>
            <person name="Thomas B.C."/>
            <person name="Singh A."/>
            <person name="Wilkins M.J."/>
            <person name="Karaoz U."/>
            <person name="Brodie E.L."/>
            <person name="Williams K.H."/>
            <person name="Hubbard S.S."/>
            <person name="Banfield J.F."/>
        </authorList>
    </citation>
    <scope>NUCLEOTIDE SEQUENCE [LARGE SCALE GENOMIC DNA]</scope>
</reference>
<dbReference type="PROSITE" id="PS51257">
    <property type="entry name" value="PROKAR_LIPOPROTEIN"/>
    <property type="match status" value="1"/>
</dbReference>
<accession>A0A1G2DBR5</accession>
<sequence>MSIARLTILLAGTLFLIACSESKYPANEGGNELSVPKTEQGKKIVALEHAVLGNRVACVADDTANCRELSAVLTHKALIRLVPQ</sequence>
<dbReference type="EMBL" id="MHLO01000040">
    <property type="protein sequence ID" value="OGZ11065.1"/>
    <property type="molecule type" value="Genomic_DNA"/>
</dbReference>
<proteinExistence type="predicted"/>
<dbReference type="Proteomes" id="UP000178636">
    <property type="component" value="Unassembled WGS sequence"/>
</dbReference>